<evidence type="ECO:0000313" key="3">
    <source>
        <dbReference type="Proteomes" id="UP001154114"/>
    </source>
</evidence>
<protein>
    <submittedName>
        <fullName evidence="2">Uncharacterized protein</fullName>
    </submittedName>
</protein>
<dbReference type="Proteomes" id="UP001154114">
    <property type="component" value="Chromosome 15"/>
</dbReference>
<dbReference type="InterPro" id="IPR038606">
    <property type="entry name" value="To_sf"/>
</dbReference>
<sequence length="260" mass="29649">MIVKNFAVLFMFTFFVFSDTAFVDDLPKCKLDDYECLRGLYESIIHSIGKSGIPELNIPPVDPLKITNVTVNVLGLVNITMVDGVAKGVKDCLFEQFRINITEETGHQENTCDLSIKGHYKIESASPLLEALLQGNAISGEGNGKIKIEKLHMKFDFPFYAQKRDDGEIYIKCIYDLIKYDYEIRGKVGFFADNLYLGNQEISKAIVRMLNENWEFVMSSFGQPFVDKAVEFYFKFASYFFDAVPARHFIIDDLSPYAKP</sequence>
<dbReference type="PANTHER" id="PTHR11008:SF32">
    <property type="entry name" value="CIRCADIAN CLOCK-CONTROLLED PROTEIN DAYWAKE-RELATED"/>
    <property type="match status" value="1"/>
</dbReference>
<dbReference type="PANTHER" id="PTHR11008">
    <property type="entry name" value="PROTEIN TAKEOUT-LIKE PROTEIN"/>
    <property type="match status" value="1"/>
</dbReference>
<dbReference type="Pfam" id="PF06585">
    <property type="entry name" value="JHBP"/>
    <property type="match status" value="1"/>
</dbReference>
<dbReference type="Gene3D" id="3.15.10.30">
    <property type="entry name" value="Haemolymph juvenile hormone binding protein"/>
    <property type="match status" value="1"/>
</dbReference>
<dbReference type="GO" id="GO:0005615">
    <property type="term" value="C:extracellular space"/>
    <property type="evidence" value="ECO:0007669"/>
    <property type="project" value="TreeGrafter"/>
</dbReference>
<reference evidence="2" key="1">
    <citation type="submission" date="2021-12" db="EMBL/GenBank/DDBJ databases">
        <authorList>
            <person name="King R."/>
        </authorList>
    </citation>
    <scope>NUCLEOTIDE SEQUENCE</scope>
</reference>
<evidence type="ECO:0000313" key="2">
    <source>
        <dbReference type="EMBL" id="CAH0587020.1"/>
    </source>
</evidence>
<evidence type="ECO:0000256" key="1">
    <source>
        <dbReference type="SAM" id="SignalP"/>
    </source>
</evidence>
<dbReference type="OrthoDB" id="7457915at2759"/>
<organism evidence="2 3">
    <name type="scientific">Chrysodeixis includens</name>
    <name type="common">Soybean looper</name>
    <name type="synonym">Pseudoplusia includens</name>
    <dbReference type="NCBI Taxonomy" id="689277"/>
    <lineage>
        <taxon>Eukaryota</taxon>
        <taxon>Metazoa</taxon>
        <taxon>Ecdysozoa</taxon>
        <taxon>Arthropoda</taxon>
        <taxon>Hexapoda</taxon>
        <taxon>Insecta</taxon>
        <taxon>Pterygota</taxon>
        <taxon>Neoptera</taxon>
        <taxon>Endopterygota</taxon>
        <taxon>Lepidoptera</taxon>
        <taxon>Glossata</taxon>
        <taxon>Ditrysia</taxon>
        <taxon>Noctuoidea</taxon>
        <taxon>Noctuidae</taxon>
        <taxon>Plusiinae</taxon>
        <taxon>Chrysodeixis</taxon>
    </lineage>
</organism>
<gene>
    <name evidence="2" type="ORF">CINC_LOCUS3502</name>
</gene>
<dbReference type="SMART" id="SM00700">
    <property type="entry name" value="JHBP"/>
    <property type="match status" value="1"/>
</dbReference>
<proteinExistence type="predicted"/>
<feature type="chain" id="PRO_5040117857" evidence="1">
    <location>
        <begin position="19"/>
        <end position="260"/>
    </location>
</feature>
<dbReference type="InterPro" id="IPR010562">
    <property type="entry name" value="Haemolymph_juvenile_hormone-bd"/>
</dbReference>
<name>A0A9P0BMZ6_CHRIL</name>
<dbReference type="AlphaFoldDB" id="A0A9P0BMZ6"/>
<keyword evidence="3" id="KW-1185">Reference proteome</keyword>
<keyword evidence="1" id="KW-0732">Signal</keyword>
<feature type="signal peptide" evidence="1">
    <location>
        <begin position="1"/>
        <end position="18"/>
    </location>
</feature>
<dbReference type="EMBL" id="LR824018">
    <property type="protein sequence ID" value="CAH0587020.1"/>
    <property type="molecule type" value="Genomic_DNA"/>
</dbReference>
<accession>A0A9P0BMZ6</accession>